<dbReference type="InterPro" id="IPR050087">
    <property type="entry name" value="AON_synthase_class-II"/>
</dbReference>
<dbReference type="EMBL" id="CP159578">
    <property type="protein sequence ID" value="XCJ78003.1"/>
    <property type="molecule type" value="Genomic_DNA"/>
</dbReference>
<evidence type="ECO:0000313" key="5">
    <source>
        <dbReference type="EMBL" id="XCJ78003.1"/>
    </source>
</evidence>
<sequence>MSQSDTLKQRLLDQARQRRQQRPAGDAPNTRAAGAGVNERFTRFDRHPGYQQLKLMREGGQRLGIPDPFFKVHEGTAGATTTIGGRECINFASYNYLGLAHHPKVIQAGIEALQRYGSSVSASRPVSGERPIHHELERAIAETYEVEDAVVFVSGHATNVSTLGYLLGPKDLVLHDEYIHNSTLVGAQLSGARRMSFAHNDPAALEALLARHRGQFERVLVVIEGLYSMDGDAPDLKRFVEIKERHQAWLMVDEAHSFAVMGDTGLGLREHCQVASTDVDIWMGTLSKTMSGCGGYIAGCRELVEMLRYFAPGFLYSVGMPAQVAAPSLAALAVMKEEPQRLRDLHTISGYFLEQAKARGFDIGDSIGVAVVPIIVGSSVLAAGLSDALLKHDINVQPILHPAVPEKSARLRFFLNCEHTREQIDRTLDALQTEWQARTEQAGYK</sequence>
<evidence type="ECO:0000256" key="3">
    <source>
        <dbReference type="SAM" id="MobiDB-lite"/>
    </source>
</evidence>
<dbReference type="PANTHER" id="PTHR13693:SF3">
    <property type="entry name" value="LD36009P"/>
    <property type="match status" value="1"/>
</dbReference>
<dbReference type="PANTHER" id="PTHR13693">
    <property type="entry name" value="CLASS II AMINOTRANSFERASE/8-AMINO-7-OXONONANOATE SYNTHASE"/>
    <property type="match status" value="1"/>
</dbReference>
<dbReference type="Gene3D" id="3.40.640.10">
    <property type="entry name" value="Type I PLP-dependent aspartate aminotransferase-like (Major domain)"/>
    <property type="match status" value="1"/>
</dbReference>
<reference evidence="5" key="1">
    <citation type="submission" date="2024-06" db="EMBL/GenBank/DDBJ databases">
        <title>Complete genome of Salinicola endophyticus HNIBRBA4755.</title>
        <authorList>
            <person name="Shin S.Y."/>
            <person name="Kang H."/>
            <person name="Song J."/>
        </authorList>
    </citation>
    <scope>NUCLEOTIDE SEQUENCE</scope>
    <source>
        <strain evidence="5">HNIBRBA4755</strain>
    </source>
</reference>
<dbReference type="Pfam" id="PF00155">
    <property type="entry name" value="Aminotran_1_2"/>
    <property type="match status" value="1"/>
</dbReference>
<dbReference type="InterPro" id="IPR004839">
    <property type="entry name" value="Aminotransferase_I/II_large"/>
</dbReference>
<feature type="region of interest" description="Disordered" evidence="3">
    <location>
        <begin position="14"/>
        <end position="40"/>
    </location>
</feature>
<accession>A0AB74UAP1</accession>
<feature type="domain" description="Aminotransferase class I/classII large" evidence="4">
    <location>
        <begin position="87"/>
        <end position="431"/>
    </location>
</feature>
<evidence type="ECO:0000259" key="4">
    <source>
        <dbReference type="Pfam" id="PF00155"/>
    </source>
</evidence>
<dbReference type="InterPro" id="IPR015422">
    <property type="entry name" value="PyrdxlP-dep_Trfase_small"/>
</dbReference>
<dbReference type="GO" id="GO:0008483">
    <property type="term" value="F:transaminase activity"/>
    <property type="evidence" value="ECO:0007669"/>
    <property type="project" value="UniProtKB-KW"/>
</dbReference>
<comment type="cofactor">
    <cofactor evidence="1">
        <name>pyridoxal 5'-phosphate</name>
        <dbReference type="ChEBI" id="CHEBI:597326"/>
    </cofactor>
</comment>
<protein>
    <submittedName>
        <fullName evidence="5">Aminotransferase class I/II-fold pyridoxal phosphate-dependent enzyme</fullName>
    </submittedName>
</protein>
<dbReference type="InterPro" id="IPR015424">
    <property type="entry name" value="PyrdxlP-dep_Trfase"/>
</dbReference>
<organism evidence="5">
    <name type="scientific">Salinicola endophyticus</name>
    <dbReference type="NCBI Taxonomy" id="1949083"/>
    <lineage>
        <taxon>Bacteria</taxon>
        <taxon>Pseudomonadati</taxon>
        <taxon>Pseudomonadota</taxon>
        <taxon>Gammaproteobacteria</taxon>
        <taxon>Oceanospirillales</taxon>
        <taxon>Halomonadaceae</taxon>
        <taxon>Salinicola</taxon>
    </lineage>
</organism>
<proteinExistence type="predicted"/>
<keyword evidence="2" id="KW-0808">Transferase</keyword>
<evidence type="ECO:0000256" key="1">
    <source>
        <dbReference type="ARBA" id="ARBA00001933"/>
    </source>
</evidence>
<name>A0AB74UAP1_9GAMM</name>
<gene>
    <name evidence="5" type="ORF">ABV408_11155</name>
</gene>
<dbReference type="RefSeq" id="WP_353979025.1">
    <property type="nucleotide sequence ID" value="NZ_CP159578.1"/>
</dbReference>
<dbReference type="AlphaFoldDB" id="A0AB74UAP1"/>
<dbReference type="SUPFAM" id="SSF53383">
    <property type="entry name" value="PLP-dependent transferases"/>
    <property type="match status" value="1"/>
</dbReference>
<dbReference type="GO" id="GO:0030170">
    <property type="term" value="F:pyridoxal phosphate binding"/>
    <property type="evidence" value="ECO:0007669"/>
    <property type="project" value="InterPro"/>
</dbReference>
<dbReference type="InterPro" id="IPR015421">
    <property type="entry name" value="PyrdxlP-dep_Trfase_major"/>
</dbReference>
<keyword evidence="5" id="KW-0032">Aminotransferase</keyword>
<evidence type="ECO:0000256" key="2">
    <source>
        <dbReference type="ARBA" id="ARBA00022679"/>
    </source>
</evidence>
<dbReference type="Gene3D" id="3.90.1150.10">
    <property type="entry name" value="Aspartate Aminotransferase, domain 1"/>
    <property type="match status" value="1"/>
</dbReference>
<dbReference type="CDD" id="cd06454">
    <property type="entry name" value="KBL_like"/>
    <property type="match status" value="1"/>
</dbReference>